<name>A0A6L9JKV3_PHOLM</name>
<evidence type="ECO:0000256" key="2">
    <source>
        <dbReference type="ARBA" id="ARBA00022679"/>
    </source>
</evidence>
<dbReference type="EC" id="2.7.7.7" evidence="1"/>
<keyword evidence="3" id="KW-0548">Nucleotidyltransferase</keyword>
<evidence type="ECO:0000256" key="3">
    <source>
        <dbReference type="ARBA" id="ARBA00022695"/>
    </source>
</evidence>
<dbReference type="EMBL" id="WSFA01000023">
    <property type="protein sequence ID" value="NDL39373.1"/>
    <property type="molecule type" value="Genomic_DNA"/>
</dbReference>
<organism evidence="5 6">
    <name type="scientific">Photorhabdus laumondii subsp. laumondii</name>
    <name type="common">Photorhabdus luminescens subsp. laumondii</name>
    <dbReference type="NCBI Taxonomy" id="141679"/>
    <lineage>
        <taxon>Bacteria</taxon>
        <taxon>Pseudomonadati</taxon>
        <taxon>Pseudomonadota</taxon>
        <taxon>Gammaproteobacteria</taxon>
        <taxon>Enterobacterales</taxon>
        <taxon>Morganellaceae</taxon>
        <taxon>Photorhabdus</taxon>
    </lineage>
</organism>
<evidence type="ECO:0000256" key="4">
    <source>
        <dbReference type="ARBA" id="ARBA00022932"/>
    </source>
</evidence>
<dbReference type="AlphaFoldDB" id="A0A6L9JKV3"/>
<keyword evidence="4" id="KW-0239">DNA-directed DNA polymerase</keyword>
<gene>
    <name evidence="5" type="ORF">GPY51_11465</name>
</gene>
<proteinExistence type="predicted"/>
<comment type="caution">
    <text evidence="5">The sequence shown here is derived from an EMBL/GenBank/DDBJ whole genome shotgun (WGS) entry which is preliminary data.</text>
</comment>
<protein>
    <recommendedName>
        <fullName evidence="1">DNA-directed DNA polymerase</fullName>
        <ecNumber evidence="1">2.7.7.7</ecNumber>
    </recommendedName>
</protein>
<accession>A0A6L9JKV3</accession>
<dbReference type="RefSeq" id="WP_157852058.1">
    <property type="nucleotide sequence ID" value="NZ_CAWMTZ010000003.1"/>
</dbReference>
<dbReference type="GO" id="GO:0003887">
    <property type="term" value="F:DNA-directed DNA polymerase activity"/>
    <property type="evidence" value="ECO:0007669"/>
    <property type="project" value="UniProtKB-KW"/>
</dbReference>
<dbReference type="Proteomes" id="UP000479300">
    <property type="component" value="Unassembled WGS sequence"/>
</dbReference>
<sequence>MTLFEPELLENLHLSPDYDHDINQQIQPIADAILPLYRMTLQFRSPDR</sequence>
<reference evidence="5 6" key="1">
    <citation type="submission" date="2019-12" db="EMBL/GenBank/DDBJ databases">
        <title>Engineering Photorhabdus to improve their lethality against agricultural pests.</title>
        <authorList>
            <person name="Machado R.A.R."/>
        </authorList>
    </citation>
    <scope>NUCLEOTIDE SEQUENCE [LARGE SCALE GENOMIC DNA]</scope>
    <source>
        <strain evidence="5 6">EN01</strain>
    </source>
</reference>
<dbReference type="InterPro" id="IPR042087">
    <property type="entry name" value="DNA_pol_B_thumb"/>
</dbReference>
<dbReference type="Gene3D" id="1.10.132.60">
    <property type="entry name" value="DNA polymerase family B, C-terminal domain"/>
    <property type="match status" value="1"/>
</dbReference>
<keyword evidence="2" id="KW-0808">Transferase</keyword>
<evidence type="ECO:0000313" key="6">
    <source>
        <dbReference type="Proteomes" id="UP000479300"/>
    </source>
</evidence>
<evidence type="ECO:0000313" key="5">
    <source>
        <dbReference type="EMBL" id="NDL39373.1"/>
    </source>
</evidence>
<dbReference type="GeneID" id="48851180"/>
<evidence type="ECO:0000256" key="1">
    <source>
        <dbReference type="ARBA" id="ARBA00012417"/>
    </source>
</evidence>